<evidence type="ECO:0000313" key="2">
    <source>
        <dbReference type="EMBL" id="VDK83216.1"/>
    </source>
</evidence>
<sequence length="109" mass="11860">MATSEAKASFGNGMLFIEKLIEKPRHIEVQVMGKHVHLPSLPATFCSSVNYAPTSPPPARRSLQTRDHSHYCANFKSIADPSAPFCSSGGWVVVLSPSRTHPLRPCASE</sequence>
<proteinExistence type="predicted"/>
<dbReference type="Gene3D" id="3.30.1490.20">
    <property type="entry name" value="ATP-grasp fold, A domain"/>
    <property type="match status" value="1"/>
</dbReference>
<dbReference type="AlphaFoldDB" id="A0A3P6T5H4"/>
<protein>
    <recommendedName>
        <fullName evidence="1">Carbamoyl phosphate synthase ATP-binding domain-containing protein</fullName>
    </recommendedName>
</protein>
<accession>A0A3P6T5H4</accession>
<dbReference type="Pfam" id="PF02786">
    <property type="entry name" value="CPSase_L_D2"/>
    <property type="match status" value="1"/>
</dbReference>
<dbReference type="EMBL" id="UYRU01043655">
    <property type="protein sequence ID" value="VDK83216.1"/>
    <property type="molecule type" value="Genomic_DNA"/>
</dbReference>
<feature type="domain" description="Carbamoyl phosphate synthase ATP-binding" evidence="1">
    <location>
        <begin position="2"/>
        <end position="33"/>
    </location>
</feature>
<dbReference type="Proteomes" id="UP000281553">
    <property type="component" value="Unassembled WGS sequence"/>
</dbReference>
<dbReference type="OrthoDB" id="196847at2759"/>
<dbReference type="InterPro" id="IPR013815">
    <property type="entry name" value="ATP_grasp_subdomain_1"/>
</dbReference>
<dbReference type="InterPro" id="IPR005479">
    <property type="entry name" value="CPAse_ATP-bd"/>
</dbReference>
<evidence type="ECO:0000313" key="3">
    <source>
        <dbReference type="Proteomes" id="UP000281553"/>
    </source>
</evidence>
<gene>
    <name evidence="2" type="ORF">DILT_LOCUS3432</name>
</gene>
<reference evidence="2 3" key="1">
    <citation type="submission" date="2018-11" db="EMBL/GenBank/DDBJ databases">
        <authorList>
            <consortium name="Pathogen Informatics"/>
        </authorList>
    </citation>
    <scope>NUCLEOTIDE SEQUENCE [LARGE SCALE GENOMIC DNA]</scope>
</reference>
<name>A0A3P6T5H4_DIBLA</name>
<organism evidence="2 3">
    <name type="scientific">Dibothriocephalus latus</name>
    <name type="common">Fish tapeworm</name>
    <name type="synonym">Diphyllobothrium latum</name>
    <dbReference type="NCBI Taxonomy" id="60516"/>
    <lineage>
        <taxon>Eukaryota</taxon>
        <taxon>Metazoa</taxon>
        <taxon>Spiralia</taxon>
        <taxon>Lophotrochozoa</taxon>
        <taxon>Platyhelminthes</taxon>
        <taxon>Cestoda</taxon>
        <taxon>Eucestoda</taxon>
        <taxon>Diphyllobothriidea</taxon>
        <taxon>Diphyllobothriidae</taxon>
        <taxon>Dibothriocephalus</taxon>
    </lineage>
</organism>
<evidence type="ECO:0000259" key="1">
    <source>
        <dbReference type="Pfam" id="PF02786"/>
    </source>
</evidence>
<keyword evidence="3" id="KW-1185">Reference proteome</keyword>
<dbReference type="SUPFAM" id="SSF56059">
    <property type="entry name" value="Glutathione synthetase ATP-binding domain-like"/>
    <property type="match status" value="1"/>
</dbReference>
<dbReference type="GO" id="GO:0005524">
    <property type="term" value="F:ATP binding"/>
    <property type="evidence" value="ECO:0007669"/>
    <property type="project" value="InterPro"/>
</dbReference>
<dbReference type="Gene3D" id="3.30.470.20">
    <property type="entry name" value="ATP-grasp fold, B domain"/>
    <property type="match status" value="1"/>
</dbReference>